<evidence type="ECO:0000313" key="1">
    <source>
        <dbReference type="EMBL" id="AFL89379.1"/>
    </source>
</evidence>
<proteinExistence type="predicted"/>
<evidence type="ECO:0000313" key="2">
    <source>
        <dbReference type="Proteomes" id="UP000006056"/>
    </source>
</evidence>
<accession>I3ZJG1</accession>
<dbReference type="Proteomes" id="UP000006056">
    <property type="component" value="Chromosome"/>
</dbReference>
<gene>
    <name evidence="1" type="ordered locus">Terro_3150</name>
</gene>
<reference evidence="1 2" key="1">
    <citation type="submission" date="2012-06" db="EMBL/GenBank/DDBJ databases">
        <title>Complete genome of Terriglobus roseus DSM 18391.</title>
        <authorList>
            <consortium name="US DOE Joint Genome Institute (JGI-PGF)"/>
            <person name="Lucas S."/>
            <person name="Copeland A."/>
            <person name="Lapidus A."/>
            <person name="Glavina del Rio T."/>
            <person name="Dalin E."/>
            <person name="Tice H."/>
            <person name="Bruce D."/>
            <person name="Goodwin L."/>
            <person name="Pitluck S."/>
            <person name="Peters L."/>
            <person name="Mikhailova N."/>
            <person name="Munk A.C.C."/>
            <person name="Kyrpides N."/>
            <person name="Mavromatis K."/>
            <person name="Ivanova N."/>
            <person name="Brettin T."/>
            <person name="Detter J.C."/>
            <person name="Han C."/>
            <person name="Larimer F."/>
            <person name="Land M."/>
            <person name="Hauser L."/>
            <person name="Markowitz V."/>
            <person name="Cheng J.-F."/>
            <person name="Hugenholtz P."/>
            <person name="Woyke T."/>
            <person name="Wu D."/>
            <person name="Brambilla E."/>
            <person name="Klenk H.-P."/>
            <person name="Eisen J.A."/>
        </authorList>
    </citation>
    <scope>NUCLEOTIDE SEQUENCE [LARGE SCALE GENOMIC DNA]</scope>
    <source>
        <strain evidence="2">DSM 18391 / NRRL B-41598 / KBS 63</strain>
    </source>
</reference>
<keyword evidence="2" id="KW-1185">Reference proteome</keyword>
<organism evidence="1 2">
    <name type="scientific">Terriglobus roseus (strain DSM 18391 / NRRL B-41598 / KBS 63)</name>
    <dbReference type="NCBI Taxonomy" id="926566"/>
    <lineage>
        <taxon>Bacteria</taxon>
        <taxon>Pseudomonadati</taxon>
        <taxon>Acidobacteriota</taxon>
        <taxon>Terriglobia</taxon>
        <taxon>Terriglobales</taxon>
        <taxon>Acidobacteriaceae</taxon>
        <taxon>Terriglobus</taxon>
    </lineage>
</organism>
<sequence>MSYERTPLFRVGKRTGVVRNGPEPSPAEQVTRRAKDVDLSSAQERGLPEIHRASGISVGRTSTLIASGNDTGVSRMKQSTFPMTAAYHSRPSVNLLNCASVSSMPKPPAQLRMPASRSCLAARSLGAPARSAIACSYPKVALRLDSRASLCPKPSDRTEARRPHRRVRRICNCNLHR</sequence>
<protein>
    <submittedName>
        <fullName evidence="1">Uncharacterized protein</fullName>
    </submittedName>
</protein>
<dbReference type="AlphaFoldDB" id="I3ZJG1"/>
<dbReference type="KEGG" id="trs:Terro_3150"/>
<name>I3ZJG1_TERRK</name>
<dbReference type="HOGENOM" id="CLU_1517203_0_0_0"/>
<dbReference type="EMBL" id="CP003379">
    <property type="protein sequence ID" value="AFL89379.1"/>
    <property type="molecule type" value="Genomic_DNA"/>
</dbReference>